<evidence type="ECO:0000256" key="4">
    <source>
        <dbReference type="ARBA" id="ARBA00022729"/>
    </source>
</evidence>
<feature type="signal peptide" evidence="8">
    <location>
        <begin position="1"/>
        <end position="22"/>
    </location>
</feature>
<dbReference type="SUPFAM" id="SSF109998">
    <property type="entry name" value="Triger factor/SurA peptide-binding domain-like"/>
    <property type="match status" value="1"/>
</dbReference>
<evidence type="ECO:0000256" key="5">
    <source>
        <dbReference type="ARBA" id="ARBA00023110"/>
    </source>
</evidence>
<reference evidence="10 11" key="1">
    <citation type="submission" date="2016-10" db="EMBL/GenBank/DDBJ databases">
        <authorList>
            <person name="de Groot N.N."/>
        </authorList>
    </citation>
    <scope>NUCLEOTIDE SEQUENCE [LARGE SCALE GENOMIC DNA]</scope>
    <source>
        <strain evidence="10 11">ATCC 43154</strain>
    </source>
</reference>
<evidence type="ECO:0000256" key="1">
    <source>
        <dbReference type="ARBA" id="ARBA00000971"/>
    </source>
</evidence>
<accession>A0A1I4SRZ4</accession>
<evidence type="ECO:0000256" key="6">
    <source>
        <dbReference type="ARBA" id="ARBA00023235"/>
    </source>
</evidence>
<protein>
    <recommendedName>
        <fullName evidence="3">peptidylprolyl isomerase</fullName>
        <ecNumber evidence="3">5.2.1.8</ecNumber>
    </recommendedName>
</protein>
<evidence type="ECO:0000256" key="2">
    <source>
        <dbReference type="ARBA" id="ARBA00007656"/>
    </source>
</evidence>
<proteinExistence type="inferred from homology"/>
<feature type="chain" id="PRO_5011447623" description="peptidylprolyl isomerase" evidence="8">
    <location>
        <begin position="23"/>
        <end position="259"/>
    </location>
</feature>
<evidence type="ECO:0000313" key="10">
    <source>
        <dbReference type="EMBL" id="SFM67110.1"/>
    </source>
</evidence>
<dbReference type="RefSeq" id="WP_093390331.1">
    <property type="nucleotide sequence ID" value="NZ_FOTW01000027.1"/>
</dbReference>
<dbReference type="OrthoDB" id="14196at2"/>
<dbReference type="Gene3D" id="3.10.50.40">
    <property type="match status" value="1"/>
</dbReference>
<dbReference type="Proteomes" id="UP000199470">
    <property type="component" value="Unassembled WGS sequence"/>
</dbReference>
<evidence type="ECO:0000256" key="3">
    <source>
        <dbReference type="ARBA" id="ARBA00013194"/>
    </source>
</evidence>
<comment type="similarity">
    <text evidence="2">Belongs to the PpiC/parvulin rotamase family.</text>
</comment>
<comment type="catalytic activity">
    <reaction evidence="1">
        <text>[protein]-peptidylproline (omega=180) = [protein]-peptidylproline (omega=0)</text>
        <dbReference type="Rhea" id="RHEA:16237"/>
        <dbReference type="Rhea" id="RHEA-COMP:10747"/>
        <dbReference type="Rhea" id="RHEA-COMP:10748"/>
        <dbReference type="ChEBI" id="CHEBI:83833"/>
        <dbReference type="ChEBI" id="CHEBI:83834"/>
        <dbReference type="EC" id="5.2.1.8"/>
    </reaction>
</comment>
<dbReference type="Gene3D" id="1.10.8.1040">
    <property type="match status" value="1"/>
</dbReference>
<dbReference type="AlphaFoldDB" id="A0A1I4SRZ4"/>
<dbReference type="InterPro" id="IPR000297">
    <property type="entry name" value="PPIase_PpiC"/>
</dbReference>
<dbReference type="InterPro" id="IPR046357">
    <property type="entry name" value="PPIase_dom_sf"/>
</dbReference>
<evidence type="ECO:0000313" key="11">
    <source>
        <dbReference type="Proteomes" id="UP000199470"/>
    </source>
</evidence>
<sequence>MTFKPARLLIALIAVVAAPAFAQNIAVVNGKAIPTSRVDAVVKQVVAQGQQPDSPQLRELIKKDLIGREVMMQEAEKQGFGKDATVKTQLENARQAIIINALVADFVKKNPVKDADIKAEYDKFTAQAGDKEFHVRHILVETEAEANAVIAKLKGGAKFEELAKTSKDTGSASNGGDLDWATPSSFPKAFSDAFVALAKGQVTEKAVQTPNGFHVIKVDDIRPAKLPTLEEVKPQIAEALTQKKLQAFQEEMVKKAKVQ</sequence>
<dbReference type="Pfam" id="PF13145">
    <property type="entry name" value="Rotamase_2"/>
    <property type="match status" value="1"/>
</dbReference>
<keyword evidence="6 7" id="KW-0413">Isomerase</keyword>
<dbReference type="PANTHER" id="PTHR47245:SF1">
    <property type="entry name" value="FOLDASE PROTEIN PRSA"/>
    <property type="match status" value="1"/>
</dbReference>
<dbReference type="EC" id="5.2.1.8" evidence="3"/>
<keyword evidence="5 7" id="KW-0697">Rotamase</keyword>
<dbReference type="PROSITE" id="PS50198">
    <property type="entry name" value="PPIC_PPIASE_2"/>
    <property type="match status" value="1"/>
</dbReference>
<organism evidence="10 11">
    <name type="scientific">Rugamonas rubra</name>
    <dbReference type="NCBI Taxonomy" id="758825"/>
    <lineage>
        <taxon>Bacteria</taxon>
        <taxon>Pseudomonadati</taxon>
        <taxon>Pseudomonadota</taxon>
        <taxon>Betaproteobacteria</taxon>
        <taxon>Burkholderiales</taxon>
        <taxon>Oxalobacteraceae</taxon>
        <taxon>Telluria group</taxon>
        <taxon>Rugamonas</taxon>
    </lineage>
</organism>
<evidence type="ECO:0000256" key="7">
    <source>
        <dbReference type="PROSITE-ProRule" id="PRU00278"/>
    </source>
</evidence>
<dbReference type="PANTHER" id="PTHR47245">
    <property type="entry name" value="PEPTIDYLPROLYL ISOMERASE"/>
    <property type="match status" value="1"/>
</dbReference>
<keyword evidence="4 8" id="KW-0732">Signal</keyword>
<evidence type="ECO:0000256" key="8">
    <source>
        <dbReference type="SAM" id="SignalP"/>
    </source>
</evidence>
<evidence type="ECO:0000259" key="9">
    <source>
        <dbReference type="PROSITE" id="PS50198"/>
    </source>
</evidence>
<dbReference type="InterPro" id="IPR050245">
    <property type="entry name" value="PrsA_foldase"/>
</dbReference>
<dbReference type="GO" id="GO:0003755">
    <property type="term" value="F:peptidyl-prolyl cis-trans isomerase activity"/>
    <property type="evidence" value="ECO:0007669"/>
    <property type="project" value="UniProtKB-KW"/>
</dbReference>
<name>A0A1I4SRZ4_9BURK</name>
<dbReference type="SUPFAM" id="SSF54534">
    <property type="entry name" value="FKBP-like"/>
    <property type="match status" value="1"/>
</dbReference>
<gene>
    <name evidence="10" type="ORF">SAMN02982985_04910</name>
</gene>
<keyword evidence="11" id="KW-1185">Reference proteome</keyword>
<feature type="domain" description="PpiC" evidence="9">
    <location>
        <begin position="130"/>
        <end position="220"/>
    </location>
</feature>
<dbReference type="STRING" id="758825.SAMN02982985_04910"/>
<dbReference type="InterPro" id="IPR027304">
    <property type="entry name" value="Trigger_fact/SurA_dom_sf"/>
</dbReference>
<dbReference type="EMBL" id="FOTW01000027">
    <property type="protein sequence ID" value="SFM67110.1"/>
    <property type="molecule type" value="Genomic_DNA"/>
</dbReference>